<protein>
    <recommendedName>
        <fullName evidence="5">Lipoprotein</fullName>
    </recommendedName>
</protein>
<feature type="region of interest" description="Disordered" evidence="1">
    <location>
        <begin position="187"/>
        <end position="211"/>
    </location>
</feature>
<evidence type="ECO:0000256" key="1">
    <source>
        <dbReference type="SAM" id="MobiDB-lite"/>
    </source>
</evidence>
<dbReference type="Proteomes" id="UP000321204">
    <property type="component" value="Chromosome"/>
</dbReference>
<reference evidence="3 4" key="1">
    <citation type="journal article" date="2015" name="Int. J. Syst. Evol. Microbiol.">
        <title>Flavisolibacter ginsenosidimutans sp. nov., with ginsenoside-converting activity isolated from soil used for cultivating ginseng.</title>
        <authorList>
            <person name="Zhao Y."/>
            <person name="Liu Q."/>
            <person name="Kang M.S."/>
            <person name="Jin F."/>
            <person name="Yu H."/>
            <person name="Im W.T."/>
        </authorList>
    </citation>
    <scope>NUCLEOTIDE SEQUENCE [LARGE SCALE GENOMIC DNA]</scope>
    <source>
        <strain evidence="3 4">Gsoil 636</strain>
    </source>
</reference>
<accession>A0A5B8UN61</accession>
<dbReference type="AlphaFoldDB" id="A0A5B8UN61"/>
<evidence type="ECO:0000313" key="3">
    <source>
        <dbReference type="EMBL" id="QEC57415.1"/>
    </source>
</evidence>
<feature type="signal peptide" evidence="2">
    <location>
        <begin position="1"/>
        <end position="27"/>
    </location>
</feature>
<evidence type="ECO:0008006" key="5">
    <source>
        <dbReference type="Google" id="ProtNLM"/>
    </source>
</evidence>
<dbReference type="OrthoDB" id="680830at2"/>
<keyword evidence="4" id="KW-1185">Reference proteome</keyword>
<name>A0A5B8UN61_9BACT</name>
<feature type="compositionally biased region" description="Basic and acidic residues" evidence="1">
    <location>
        <begin position="187"/>
        <end position="203"/>
    </location>
</feature>
<dbReference type="RefSeq" id="WP_146789703.1">
    <property type="nucleotide sequence ID" value="NZ_BAABIO010000003.1"/>
</dbReference>
<organism evidence="3 4">
    <name type="scientific">Flavisolibacter ginsenosidimutans</name>
    <dbReference type="NCBI Taxonomy" id="661481"/>
    <lineage>
        <taxon>Bacteria</taxon>
        <taxon>Pseudomonadati</taxon>
        <taxon>Bacteroidota</taxon>
        <taxon>Chitinophagia</taxon>
        <taxon>Chitinophagales</taxon>
        <taxon>Chitinophagaceae</taxon>
        <taxon>Flavisolibacter</taxon>
    </lineage>
</organism>
<evidence type="ECO:0000313" key="4">
    <source>
        <dbReference type="Proteomes" id="UP000321204"/>
    </source>
</evidence>
<evidence type="ECO:0000256" key="2">
    <source>
        <dbReference type="SAM" id="SignalP"/>
    </source>
</evidence>
<gene>
    <name evidence="3" type="ORF">FSB75_16400</name>
</gene>
<feature type="region of interest" description="Disordered" evidence="1">
    <location>
        <begin position="25"/>
        <end position="51"/>
    </location>
</feature>
<sequence length="211" mass="23490">MKRRFLSFGAAAVILGLAACNNSGTTASTTDSSSSTTNTTVSSGTTTATSSGNYAAMADTVETNATKGYYLNPKTGKPYKSLKVDRSTGMITDETGEPVWRYVDNRNWWVYGDNDMNDSVENWGQIGEAKMDNDKLTYKGNDDKWTDYDTRYKKEDEDLVKRWKVSDHGMKTKMTTEDGDKMKVKTDEEGNTKIKMNGEKMKVDSNGNVKH</sequence>
<dbReference type="PROSITE" id="PS51257">
    <property type="entry name" value="PROKAR_LIPOPROTEIN"/>
    <property type="match status" value="1"/>
</dbReference>
<dbReference type="EMBL" id="CP042433">
    <property type="protein sequence ID" value="QEC57415.1"/>
    <property type="molecule type" value="Genomic_DNA"/>
</dbReference>
<dbReference type="KEGG" id="fgg:FSB75_16400"/>
<proteinExistence type="predicted"/>
<feature type="chain" id="PRO_5022998406" description="Lipoprotein" evidence="2">
    <location>
        <begin position="28"/>
        <end position="211"/>
    </location>
</feature>
<keyword evidence="2" id="KW-0732">Signal</keyword>